<dbReference type="PANTHER" id="PTHR24009:SF0">
    <property type="entry name" value="ZINC FINGER CCCH DOMAIN-CONTAINING PROTEIN 18"/>
    <property type="match status" value="1"/>
</dbReference>
<reference evidence="18" key="1">
    <citation type="submission" date="2021-03" db="EMBL/GenBank/DDBJ databases">
        <authorList>
            <person name="Li Z."/>
            <person name="Yang C."/>
        </authorList>
    </citation>
    <scope>NUCLEOTIDE SEQUENCE</scope>
    <source>
        <strain evidence="18">Dzin_1.0</strain>
        <tissue evidence="18">Leaf</tissue>
    </source>
</reference>
<evidence type="ECO:0000256" key="10">
    <source>
        <dbReference type="ARBA" id="ARBA00023242"/>
    </source>
</evidence>
<feature type="domain" description="HTH OST-type" evidence="17">
    <location>
        <begin position="909"/>
        <end position="993"/>
    </location>
</feature>
<evidence type="ECO:0000256" key="3">
    <source>
        <dbReference type="ARBA" id="ARBA00022737"/>
    </source>
</evidence>
<dbReference type="SMART" id="SM00774">
    <property type="entry name" value="WRKY"/>
    <property type="match status" value="2"/>
</dbReference>
<dbReference type="SUPFAM" id="SSF54928">
    <property type="entry name" value="RNA-binding domain, RBD"/>
    <property type="match status" value="1"/>
</dbReference>
<dbReference type="GO" id="GO:0008270">
    <property type="term" value="F:zinc ion binding"/>
    <property type="evidence" value="ECO:0007669"/>
    <property type="project" value="UniProtKB-KW"/>
</dbReference>
<dbReference type="InterPro" id="IPR025605">
    <property type="entry name" value="OST-HTH/LOTUS_dom"/>
</dbReference>
<dbReference type="SMART" id="SM00360">
    <property type="entry name" value="RRM"/>
    <property type="match status" value="1"/>
</dbReference>
<feature type="compositionally biased region" description="Pro residues" evidence="13">
    <location>
        <begin position="1"/>
        <end position="10"/>
    </location>
</feature>
<dbReference type="EMBL" id="JAGGNH010000004">
    <property type="protein sequence ID" value="KAJ0973636.1"/>
    <property type="molecule type" value="Genomic_DNA"/>
</dbReference>
<evidence type="ECO:0000256" key="11">
    <source>
        <dbReference type="PROSITE-ProRule" id="PRU00176"/>
    </source>
</evidence>
<evidence type="ECO:0000256" key="13">
    <source>
        <dbReference type="SAM" id="MobiDB-lite"/>
    </source>
</evidence>
<protein>
    <submittedName>
        <fullName evidence="18">Uncharacterized protein</fullName>
    </submittedName>
</protein>
<dbReference type="GO" id="GO:0005634">
    <property type="term" value="C:nucleus"/>
    <property type="evidence" value="ECO:0007669"/>
    <property type="project" value="UniProtKB-SubCell"/>
</dbReference>
<feature type="region of interest" description="Disordered" evidence="13">
    <location>
        <begin position="352"/>
        <end position="405"/>
    </location>
</feature>
<keyword evidence="3" id="KW-0677">Repeat</keyword>
<evidence type="ECO:0000313" key="18">
    <source>
        <dbReference type="EMBL" id="KAJ0973636.1"/>
    </source>
</evidence>
<dbReference type="SUPFAM" id="SSF118290">
    <property type="entry name" value="WRKY DNA-binding domain"/>
    <property type="match status" value="2"/>
</dbReference>
<feature type="region of interest" description="Disordered" evidence="13">
    <location>
        <begin position="1"/>
        <end position="49"/>
    </location>
</feature>
<dbReference type="GO" id="GO:0003700">
    <property type="term" value="F:DNA-binding transcription factor activity"/>
    <property type="evidence" value="ECO:0007669"/>
    <property type="project" value="InterPro"/>
</dbReference>
<dbReference type="AlphaFoldDB" id="A0A9D5HEF3"/>
<gene>
    <name evidence="18" type="ORF">J5N97_015601</name>
</gene>
<keyword evidence="8" id="KW-0238">DNA-binding</keyword>
<comment type="caution">
    <text evidence="18">The sequence shown here is derived from an EMBL/GenBank/DDBJ whole genome shotgun (WGS) entry which is preliminary data.</text>
</comment>
<keyword evidence="4 12" id="KW-0863">Zinc-finger</keyword>
<evidence type="ECO:0000256" key="2">
    <source>
        <dbReference type="ARBA" id="ARBA00022723"/>
    </source>
</evidence>
<dbReference type="Gene3D" id="3.30.70.330">
    <property type="match status" value="1"/>
</dbReference>
<feature type="compositionally biased region" description="Polar residues" evidence="13">
    <location>
        <begin position="558"/>
        <end position="572"/>
    </location>
</feature>
<feature type="domain" description="C3H1-type" evidence="15">
    <location>
        <begin position="855"/>
        <end position="882"/>
    </location>
</feature>
<accession>A0A9D5HEF3</accession>
<proteinExistence type="predicted"/>
<dbReference type="InterPro" id="IPR012677">
    <property type="entry name" value="Nucleotide-bd_a/b_plait_sf"/>
</dbReference>
<dbReference type="OrthoDB" id="762982at2759"/>
<feature type="region of interest" description="Disordered" evidence="13">
    <location>
        <begin position="61"/>
        <end position="81"/>
    </location>
</feature>
<dbReference type="PROSITE" id="PS50102">
    <property type="entry name" value="RRM"/>
    <property type="match status" value="1"/>
</dbReference>
<dbReference type="InterPro" id="IPR056276">
    <property type="entry name" value="AtC3H46-like_PABC-like"/>
</dbReference>
<dbReference type="PROSITE" id="PS50811">
    <property type="entry name" value="WRKY"/>
    <property type="match status" value="2"/>
</dbReference>
<dbReference type="Pfam" id="PF00076">
    <property type="entry name" value="RRM_1"/>
    <property type="match status" value="1"/>
</dbReference>
<evidence type="ECO:0000259" key="17">
    <source>
        <dbReference type="PROSITE" id="PS51644"/>
    </source>
</evidence>
<evidence type="ECO:0000259" key="14">
    <source>
        <dbReference type="PROSITE" id="PS50102"/>
    </source>
</evidence>
<dbReference type="PANTHER" id="PTHR24009">
    <property type="entry name" value="RNA-BINDING (RRM/RBD/RNP MOTIFS)"/>
    <property type="match status" value="1"/>
</dbReference>
<evidence type="ECO:0000256" key="9">
    <source>
        <dbReference type="ARBA" id="ARBA00023163"/>
    </source>
</evidence>
<evidence type="ECO:0000256" key="6">
    <source>
        <dbReference type="ARBA" id="ARBA00022884"/>
    </source>
</evidence>
<evidence type="ECO:0000256" key="7">
    <source>
        <dbReference type="ARBA" id="ARBA00023015"/>
    </source>
</evidence>
<feature type="zinc finger region" description="C3H1-type" evidence="12">
    <location>
        <begin position="855"/>
        <end position="882"/>
    </location>
</feature>
<sequence length="1235" mass="136761">MLRNPLPGPGETPGGAPESSSPLPELHFNGFPAPNGALSREEPLGSDPKVAALSGARYKSMSPARLPISRSPRLTIPSGFSPSALLESPVLLTNVKAEPSPTTGTFSMPSMVKGLASSSLSSPGEQPTSAFDEDHSGGFEFRPNIQSGLSALASLASAGSKQQEHDTWVQVQSQSIAHPLECSQLMKAEGNAFSSHELTLTVAGANPPVEAVAPKLNPPAEATYNNLREGVGSDNGLTVLQPDNKGSVLSVADKLSDDGYNWRKYGQKHVKGCEFPRSYYKCTHPNCQMKKQLERSHDGHITEVIYKGHHDHPKPQPGRRLAIGAILSTHGEEKSDGFSSLVNAEDKSLNARGQLSHRVDSNDNPELSLVSASDDDGDGGGRLNTIGDEGADGDDPESKRRKQDTNVIDALQSGKVNREPRVVVQTVSEVDILDDGYRWRKYGQKVVKGNPNPRSYYKCTNAGCPVRKHVERASHDPKAVITTYEGKHNHDVPVSRNNSHDTVAPQAEDGANTLNGRMAVALNGMLRTCDIGAVPRHYNQSDERDSISLDLGVGISPRQGSSNEKQQVAVSEHPQSLQLQIPVVDQHNSFSAQATPMPPFYGSSYHSLYGSRENEGDAFTFNTPINHAPNKYYGKAGNLKRVVLVKGDYYCTAVIYNLLLLKRMEVPECTKIMLNRLQKLEPEMATKIMGYLLLNLSERQMVECALGPDKQILAMINKAKEYLASSPKQVPPTTPLQAHLDHPYPMKYLPTSPTVSRPVSSPSFRVPAPAWDAHLASEQQQMVQTYGLNHSSFTDVFGDDFGLHDQTELFGSEDNLNPLNRMSPEFASNYLYQDPVLGGGLGQRTGLRSPNSLSEYPSRACNYFYKGYCRHGMNCRYFHGQTSPDSFSKIYAHSMNELANDDHLFAPGSLEKLEIEIRQLLKARKGMPVSIASLPMLYQEKYGRPLQADGYLTESQRHGKTGYSLTKLLARLKNSICLIDRPHGQHSVVLLEDVPKYMDYRNERSDYLHVAASSCQIYLTFPADSTFTEEDVMNYFNEFGPVRDVRIPRQEKRMFGFVSFLYPETVRLVLDKGPPHFICGSRVLAKPYKEKPKLIDRKYSEKIEHPIYQPSLFFEMDPESNSMPVPVPSFYNNSRFLTNQLAEEHELAMELESRRLLELQLAPKTPKLVVNQHPNFGQRTEESRLSKALPDDFSSPLVLSNAVPSDDKAQLNLYNHSNQDSDHIELPDSPFASPR</sequence>
<keyword evidence="2 12" id="KW-0479">Metal-binding</keyword>
<keyword evidence="10" id="KW-0539">Nucleus</keyword>
<dbReference type="PROSITE" id="PS51644">
    <property type="entry name" value="HTH_OST"/>
    <property type="match status" value="1"/>
</dbReference>
<keyword evidence="19" id="KW-1185">Reference proteome</keyword>
<dbReference type="PROSITE" id="PS50103">
    <property type="entry name" value="ZF_C3H1"/>
    <property type="match status" value="1"/>
</dbReference>
<evidence type="ECO:0000259" key="15">
    <source>
        <dbReference type="PROSITE" id="PS50103"/>
    </source>
</evidence>
<evidence type="ECO:0000256" key="1">
    <source>
        <dbReference type="ARBA" id="ARBA00004123"/>
    </source>
</evidence>
<keyword evidence="5 12" id="KW-0862">Zinc</keyword>
<dbReference type="CDD" id="cd12458">
    <property type="entry name" value="RRM_AtC3H46_like"/>
    <property type="match status" value="1"/>
</dbReference>
<dbReference type="InterPro" id="IPR036576">
    <property type="entry name" value="WRKY_dom_sf"/>
</dbReference>
<evidence type="ECO:0000256" key="5">
    <source>
        <dbReference type="ARBA" id="ARBA00022833"/>
    </source>
</evidence>
<dbReference type="FunFam" id="3.30.70.330:FF:000678">
    <property type="entry name" value="zinc finger CCCH domain-containing protein 53-like isoform X2"/>
    <property type="match status" value="1"/>
</dbReference>
<organism evidence="18 19">
    <name type="scientific">Dioscorea zingiberensis</name>
    <dbReference type="NCBI Taxonomy" id="325984"/>
    <lineage>
        <taxon>Eukaryota</taxon>
        <taxon>Viridiplantae</taxon>
        <taxon>Streptophyta</taxon>
        <taxon>Embryophyta</taxon>
        <taxon>Tracheophyta</taxon>
        <taxon>Spermatophyta</taxon>
        <taxon>Magnoliopsida</taxon>
        <taxon>Liliopsida</taxon>
        <taxon>Dioscoreales</taxon>
        <taxon>Dioscoreaceae</taxon>
        <taxon>Dioscorea</taxon>
    </lineage>
</organism>
<dbReference type="InterPro" id="IPR003657">
    <property type="entry name" value="WRKY_dom"/>
</dbReference>
<dbReference type="InterPro" id="IPR035979">
    <property type="entry name" value="RBD_domain_sf"/>
</dbReference>
<dbReference type="GO" id="GO:0003723">
    <property type="term" value="F:RNA binding"/>
    <property type="evidence" value="ECO:0007669"/>
    <property type="project" value="UniProtKB-UniRule"/>
</dbReference>
<keyword evidence="9" id="KW-0804">Transcription</keyword>
<dbReference type="Pfam" id="PF23182">
    <property type="entry name" value="PABC_AtC3H46"/>
    <property type="match status" value="1"/>
</dbReference>
<evidence type="ECO:0000256" key="4">
    <source>
        <dbReference type="ARBA" id="ARBA00022771"/>
    </source>
</evidence>
<evidence type="ECO:0000313" key="19">
    <source>
        <dbReference type="Proteomes" id="UP001085076"/>
    </source>
</evidence>
<dbReference type="InterPro" id="IPR034365">
    <property type="entry name" value="AtC3H46-like_RRM"/>
</dbReference>
<feature type="domain" description="WRKY" evidence="16">
    <location>
        <begin position="428"/>
        <end position="493"/>
    </location>
</feature>
<comment type="subcellular location">
    <subcellularLocation>
        <location evidence="1">Nucleus</location>
    </subcellularLocation>
</comment>
<dbReference type="Gene3D" id="2.20.25.80">
    <property type="entry name" value="WRKY domain"/>
    <property type="match status" value="2"/>
</dbReference>
<evidence type="ECO:0000256" key="12">
    <source>
        <dbReference type="PROSITE-ProRule" id="PRU00723"/>
    </source>
</evidence>
<dbReference type="InterPro" id="IPR000504">
    <property type="entry name" value="RRM_dom"/>
</dbReference>
<name>A0A9D5HEF3_9LILI</name>
<dbReference type="GO" id="GO:0043565">
    <property type="term" value="F:sequence-specific DNA binding"/>
    <property type="evidence" value="ECO:0007669"/>
    <property type="project" value="InterPro"/>
</dbReference>
<feature type="region of interest" description="Disordered" evidence="13">
    <location>
        <begin position="1213"/>
        <end position="1235"/>
    </location>
</feature>
<dbReference type="Proteomes" id="UP001085076">
    <property type="component" value="Miscellaneous, Linkage group lg04"/>
</dbReference>
<feature type="domain" description="WRKY" evidence="16">
    <location>
        <begin position="251"/>
        <end position="315"/>
    </location>
</feature>
<reference evidence="18" key="2">
    <citation type="journal article" date="2022" name="Hortic Res">
        <title>The genome of Dioscorea zingiberensis sheds light on the biosynthesis, origin and evolution of the medicinally important diosgenin saponins.</title>
        <authorList>
            <person name="Li Y."/>
            <person name="Tan C."/>
            <person name="Li Z."/>
            <person name="Guo J."/>
            <person name="Li S."/>
            <person name="Chen X."/>
            <person name="Wang C."/>
            <person name="Dai X."/>
            <person name="Yang H."/>
            <person name="Song W."/>
            <person name="Hou L."/>
            <person name="Xu J."/>
            <person name="Tong Z."/>
            <person name="Xu A."/>
            <person name="Yuan X."/>
            <person name="Wang W."/>
            <person name="Yang Q."/>
            <person name="Chen L."/>
            <person name="Sun Z."/>
            <person name="Wang K."/>
            <person name="Pan B."/>
            <person name="Chen J."/>
            <person name="Bao Y."/>
            <person name="Liu F."/>
            <person name="Qi X."/>
            <person name="Gang D.R."/>
            <person name="Wen J."/>
            <person name="Li J."/>
        </authorList>
    </citation>
    <scope>NUCLEOTIDE SEQUENCE</scope>
    <source>
        <strain evidence="18">Dzin_1.0</strain>
    </source>
</reference>
<keyword evidence="7" id="KW-0805">Transcription regulation</keyword>
<dbReference type="Pfam" id="PF03106">
    <property type="entry name" value="WRKY"/>
    <property type="match status" value="2"/>
</dbReference>
<dbReference type="FunFam" id="2.20.25.80:FF:000006">
    <property type="entry name" value="WRKY transcription factor"/>
    <property type="match status" value="1"/>
</dbReference>
<dbReference type="FunFam" id="2.20.25.80:FF:000001">
    <property type="entry name" value="WRKY transcription factor 33"/>
    <property type="match status" value="1"/>
</dbReference>
<evidence type="ECO:0000256" key="8">
    <source>
        <dbReference type="ARBA" id="ARBA00023125"/>
    </source>
</evidence>
<keyword evidence="6 11" id="KW-0694">RNA-binding</keyword>
<feature type="domain" description="RRM" evidence="14">
    <location>
        <begin position="1015"/>
        <end position="1102"/>
    </location>
</feature>
<evidence type="ECO:0000259" key="16">
    <source>
        <dbReference type="PROSITE" id="PS50811"/>
    </source>
</evidence>
<dbReference type="InterPro" id="IPR000571">
    <property type="entry name" value="Znf_CCCH"/>
</dbReference>
<feature type="region of interest" description="Disordered" evidence="13">
    <location>
        <begin position="551"/>
        <end position="572"/>
    </location>
</feature>